<comment type="caution">
    <text evidence="2">The sequence shown here is derived from an EMBL/GenBank/DDBJ whole genome shotgun (WGS) entry which is preliminary data.</text>
</comment>
<feature type="region of interest" description="Disordered" evidence="1">
    <location>
        <begin position="67"/>
        <end position="91"/>
    </location>
</feature>
<protein>
    <submittedName>
        <fullName evidence="2">Uncharacterized protein</fullName>
    </submittedName>
</protein>
<evidence type="ECO:0000313" key="3">
    <source>
        <dbReference type="Proteomes" id="UP000315759"/>
    </source>
</evidence>
<proteinExistence type="predicted"/>
<name>A0A544W2L7_9MYCO</name>
<reference evidence="2 3" key="1">
    <citation type="submission" date="2018-10" db="EMBL/GenBank/DDBJ databases">
        <title>Draft genome of Mycobacterium hodleri strain B.</title>
        <authorList>
            <person name="Amande T.J."/>
            <person name="Mcgenity T.J."/>
        </authorList>
    </citation>
    <scope>NUCLEOTIDE SEQUENCE [LARGE SCALE GENOMIC DNA]</scope>
    <source>
        <strain evidence="2 3">B</strain>
    </source>
</reference>
<dbReference type="Proteomes" id="UP000315759">
    <property type="component" value="Unassembled WGS sequence"/>
</dbReference>
<dbReference type="EMBL" id="VIFX01000012">
    <property type="protein sequence ID" value="TQR86473.1"/>
    <property type="molecule type" value="Genomic_DNA"/>
</dbReference>
<evidence type="ECO:0000313" key="2">
    <source>
        <dbReference type="EMBL" id="TQR86473.1"/>
    </source>
</evidence>
<organism evidence="2 3">
    <name type="scientific">Mycolicibacterium hodleri</name>
    <dbReference type="NCBI Taxonomy" id="49897"/>
    <lineage>
        <taxon>Bacteria</taxon>
        <taxon>Bacillati</taxon>
        <taxon>Actinomycetota</taxon>
        <taxon>Actinomycetes</taxon>
        <taxon>Mycobacteriales</taxon>
        <taxon>Mycobacteriaceae</taxon>
        <taxon>Mycolicibacterium</taxon>
    </lineage>
</organism>
<dbReference type="AlphaFoldDB" id="A0A544W2L7"/>
<keyword evidence="3" id="KW-1185">Reference proteome</keyword>
<accession>A0A544W2L7</accession>
<dbReference type="RefSeq" id="WP_142552224.1">
    <property type="nucleotide sequence ID" value="NZ_VIFX01000012.1"/>
</dbReference>
<evidence type="ECO:0000256" key="1">
    <source>
        <dbReference type="SAM" id="MobiDB-lite"/>
    </source>
</evidence>
<gene>
    <name evidence="2" type="ORF">D8S82_11480</name>
</gene>
<sequence>MVFDDRFMPCVFRHIAARSYAVVDRPVDAPLPVRSAVMERHVDDGPPNDLRGHRARASFGVGFARPGRRDRKRLQRQQPSADAMAGRHRAEDRWLLSKANHGVEMPP</sequence>